<evidence type="ECO:0000313" key="1">
    <source>
        <dbReference type="EMBL" id="CAG8792622.1"/>
    </source>
</evidence>
<dbReference type="Proteomes" id="UP000789920">
    <property type="component" value="Unassembled WGS sequence"/>
</dbReference>
<reference evidence="1" key="1">
    <citation type="submission" date="2021-06" db="EMBL/GenBank/DDBJ databases">
        <authorList>
            <person name="Kallberg Y."/>
            <person name="Tangrot J."/>
            <person name="Rosling A."/>
        </authorList>
    </citation>
    <scope>NUCLEOTIDE SEQUENCE</scope>
    <source>
        <strain evidence="1">MA461A</strain>
    </source>
</reference>
<sequence>RVDCDMTYSLSFPLIPISRNSRIVEYESVSELIKSQRGLVHLEIQYCSIGLGNILSALKTQVATLRLLFFSNIDLSSVLNHLTPLSNLVTLQFYNCYSTRPDISLDQVINLSKLSTLHFDDGKDEFATPVKIVETIIDACSFNLRWIHLGKLSYPQDLDGVVNQNVIRFMAPRFLNLTYFKINIECKEQIPQVIELFKNCSYLETVILCQIGSCEKALSIYETNSMLETLGRNGLPATLKCFALRGKWWTFTCISLEIFLGLNENFYDPNFYHGKNPVFELDLTGGSQCFTNQHLNAILKANSYRMIVKKVLLSSLLSPEMITKAGELIKLVKPESDKIACIH</sequence>
<dbReference type="EMBL" id="CAJVQC010053248">
    <property type="protein sequence ID" value="CAG8792622.1"/>
    <property type="molecule type" value="Genomic_DNA"/>
</dbReference>
<feature type="non-terminal residue" evidence="1">
    <location>
        <position position="1"/>
    </location>
</feature>
<protein>
    <submittedName>
        <fullName evidence="1">18287_t:CDS:1</fullName>
    </submittedName>
</protein>
<keyword evidence="2" id="KW-1185">Reference proteome</keyword>
<organism evidence="1 2">
    <name type="scientific">Racocetra persica</name>
    <dbReference type="NCBI Taxonomy" id="160502"/>
    <lineage>
        <taxon>Eukaryota</taxon>
        <taxon>Fungi</taxon>
        <taxon>Fungi incertae sedis</taxon>
        <taxon>Mucoromycota</taxon>
        <taxon>Glomeromycotina</taxon>
        <taxon>Glomeromycetes</taxon>
        <taxon>Diversisporales</taxon>
        <taxon>Gigasporaceae</taxon>
        <taxon>Racocetra</taxon>
    </lineage>
</organism>
<proteinExistence type="predicted"/>
<comment type="caution">
    <text evidence="1">The sequence shown here is derived from an EMBL/GenBank/DDBJ whole genome shotgun (WGS) entry which is preliminary data.</text>
</comment>
<gene>
    <name evidence="1" type="ORF">RPERSI_LOCUS19429</name>
</gene>
<name>A0ACA9RFZ9_9GLOM</name>
<accession>A0ACA9RFZ9</accession>
<evidence type="ECO:0000313" key="2">
    <source>
        <dbReference type="Proteomes" id="UP000789920"/>
    </source>
</evidence>